<dbReference type="InterPro" id="IPR051682">
    <property type="entry name" value="Mito_Persulfide_Diox"/>
</dbReference>
<accession>A0A1X7J6G7</accession>
<dbReference type="GO" id="GO:0046872">
    <property type="term" value="F:metal ion binding"/>
    <property type="evidence" value="ECO:0007669"/>
    <property type="project" value="UniProtKB-KW"/>
</dbReference>
<name>A0A1X7J6G7_9BACT</name>
<dbReference type="Proteomes" id="UP000193804">
    <property type="component" value="Unassembled WGS sequence"/>
</dbReference>
<dbReference type="CDD" id="cd00158">
    <property type="entry name" value="RHOD"/>
    <property type="match status" value="1"/>
</dbReference>
<dbReference type="EMBL" id="FXAW01000002">
    <property type="protein sequence ID" value="SMG23169.1"/>
    <property type="molecule type" value="Genomic_DNA"/>
</dbReference>
<feature type="domain" description="Rhodanese" evidence="2">
    <location>
        <begin position="261"/>
        <end position="303"/>
    </location>
</feature>
<keyword evidence="1" id="KW-0479">Metal-binding</keyword>
<dbReference type="OrthoDB" id="9784009at2"/>
<dbReference type="CDD" id="cd07724">
    <property type="entry name" value="POD-like_MBL-fold"/>
    <property type="match status" value="1"/>
</dbReference>
<gene>
    <name evidence="3" type="ORF">SAMN05661096_01354</name>
</gene>
<dbReference type="InterPro" id="IPR044528">
    <property type="entry name" value="POD-like_MBL-fold"/>
</dbReference>
<organism evidence="3 4">
    <name type="scientific">Marivirga sericea</name>
    <dbReference type="NCBI Taxonomy" id="1028"/>
    <lineage>
        <taxon>Bacteria</taxon>
        <taxon>Pseudomonadati</taxon>
        <taxon>Bacteroidota</taxon>
        <taxon>Cytophagia</taxon>
        <taxon>Cytophagales</taxon>
        <taxon>Marivirgaceae</taxon>
        <taxon>Marivirga</taxon>
    </lineage>
</organism>
<dbReference type="AlphaFoldDB" id="A0A1X7J6G7"/>
<dbReference type="InterPro" id="IPR036866">
    <property type="entry name" value="RibonucZ/Hydroxyglut_hydro"/>
</dbReference>
<reference evidence="4" key="1">
    <citation type="submission" date="2017-04" db="EMBL/GenBank/DDBJ databases">
        <authorList>
            <person name="Varghese N."/>
            <person name="Submissions S."/>
        </authorList>
    </citation>
    <scope>NUCLEOTIDE SEQUENCE [LARGE SCALE GENOMIC DNA]</scope>
    <source>
        <strain evidence="4">DSM 4125</strain>
    </source>
</reference>
<keyword evidence="4" id="KW-1185">Reference proteome</keyword>
<dbReference type="Gene3D" id="3.40.250.10">
    <property type="entry name" value="Rhodanese-like domain"/>
    <property type="match status" value="2"/>
</dbReference>
<proteinExistence type="predicted"/>
<feature type="domain" description="Rhodanese" evidence="2">
    <location>
        <begin position="362"/>
        <end position="437"/>
    </location>
</feature>
<sequence length="444" mass="49884">MEIKQFYDKALSQLSYAIESQGQIVLVDPARDIQPYLDFAKQHDGEIVAVLETHPHADFASSHLEISKRFNVPVYINSKAGVYYDATELGHNEEVQIGDLIFRALFTPGHSPDHNAYLLLENGTEKAVFSGDALFVGDVGRPDLREGVGNMQVSKKELAGMMYDTINKVFSNLDDDTIVYPAHGPGSLCGKNMGKELETTIGKERSNNWAFQIQDKDQFVTDFLDGQAFIPIYFPYEVKVNRKGIDSAEEDIHKIFDAKTIDEKALIIDVRDQEKFKKGHLKQSINIQLGDDSSKFETWLGSIVGPDESFNLVAEDQAMLEKAVRRTAKIAYESHITGMTYQLEQYDLYADQQIDLQDFKQNPDDYTILDIRNEPEIADGKIFEKAIHVPLPELRERITEVPDQRPVVVHCAGGYRSAAGSSILATEFADVAVYDLSKAISDFK</sequence>
<dbReference type="PROSITE" id="PS50206">
    <property type="entry name" value="RHODANESE_3"/>
    <property type="match status" value="2"/>
</dbReference>
<dbReference type="GO" id="GO:0070813">
    <property type="term" value="P:hydrogen sulfide metabolic process"/>
    <property type="evidence" value="ECO:0007669"/>
    <property type="project" value="TreeGrafter"/>
</dbReference>
<dbReference type="InterPro" id="IPR036873">
    <property type="entry name" value="Rhodanese-like_dom_sf"/>
</dbReference>
<evidence type="ECO:0000313" key="4">
    <source>
        <dbReference type="Proteomes" id="UP000193804"/>
    </source>
</evidence>
<dbReference type="RefSeq" id="WP_085516302.1">
    <property type="nucleotide sequence ID" value="NZ_FXAW01000002.1"/>
</dbReference>
<dbReference type="SMART" id="SM00849">
    <property type="entry name" value="Lactamase_B"/>
    <property type="match status" value="1"/>
</dbReference>
<dbReference type="STRING" id="1028.SAMN05661096_01354"/>
<dbReference type="Gene3D" id="3.60.15.10">
    <property type="entry name" value="Ribonuclease Z/Hydroxyacylglutathione hydrolase-like"/>
    <property type="match status" value="1"/>
</dbReference>
<dbReference type="GO" id="GO:0050313">
    <property type="term" value="F:sulfur dioxygenase activity"/>
    <property type="evidence" value="ECO:0007669"/>
    <property type="project" value="InterPro"/>
</dbReference>
<dbReference type="Pfam" id="PF00753">
    <property type="entry name" value="Lactamase_B"/>
    <property type="match status" value="1"/>
</dbReference>
<protein>
    <submittedName>
        <fullName evidence="3">Glyoxylase, beta-lactamase superfamily II</fullName>
    </submittedName>
</protein>
<dbReference type="InterPro" id="IPR001279">
    <property type="entry name" value="Metallo-B-lactamas"/>
</dbReference>
<dbReference type="SUPFAM" id="SSF52821">
    <property type="entry name" value="Rhodanese/Cell cycle control phosphatase"/>
    <property type="match status" value="2"/>
</dbReference>
<dbReference type="SUPFAM" id="SSF56281">
    <property type="entry name" value="Metallo-hydrolase/oxidoreductase"/>
    <property type="match status" value="1"/>
</dbReference>
<dbReference type="PANTHER" id="PTHR43084">
    <property type="entry name" value="PERSULFIDE DIOXYGENASE ETHE1"/>
    <property type="match status" value="1"/>
</dbReference>
<dbReference type="GO" id="GO:0006749">
    <property type="term" value="P:glutathione metabolic process"/>
    <property type="evidence" value="ECO:0007669"/>
    <property type="project" value="InterPro"/>
</dbReference>
<evidence type="ECO:0000259" key="2">
    <source>
        <dbReference type="PROSITE" id="PS50206"/>
    </source>
</evidence>
<dbReference type="InterPro" id="IPR001763">
    <property type="entry name" value="Rhodanese-like_dom"/>
</dbReference>
<evidence type="ECO:0000256" key="1">
    <source>
        <dbReference type="ARBA" id="ARBA00022723"/>
    </source>
</evidence>
<dbReference type="Pfam" id="PF00581">
    <property type="entry name" value="Rhodanese"/>
    <property type="match status" value="2"/>
</dbReference>
<dbReference type="PANTHER" id="PTHR43084:SF1">
    <property type="entry name" value="PERSULFIDE DIOXYGENASE ETHE1, MITOCHONDRIAL"/>
    <property type="match status" value="1"/>
</dbReference>
<evidence type="ECO:0000313" key="3">
    <source>
        <dbReference type="EMBL" id="SMG23169.1"/>
    </source>
</evidence>